<accession>A0ABP8DDC2</accession>
<evidence type="ECO:0000313" key="3">
    <source>
        <dbReference type="Proteomes" id="UP001500620"/>
    </source>
</evidence>
<sequence length="230" mass="24143">MTNFILVPGMWLGAWAWDAVAEPLRRDGHTVTAVTLGGLAERAAEAGTATLESHIADVVAAAGGHDEVTLVGHSYGGLPVRGAADRLAGRVRRVVYVDSGPVPDGVAQADFSPGDGTAAAGDVPPPSFDPADDPAMFAGLEGRSGWILERATPHPRGSVVQPLRLRSAEQPPTDLVCSTFTKETVDGMIAAGHPFFAGLDRRHYRVRELPTGHWPMFSRPDDLAALLAGA</sequence>
<dbReference type="SUPFAM" id="SSF53474">
    <property type="entry name" value="alpha/beta-Hydrolases"/>
    <property type="match status" value="1"/>
</dbReference>
<organism evidence="2 3">
    <name type="scientific">Dactylosporangium darangshiense</name>
    <dbReference type="NCBI Taxonomy" id="579108"/>
    <lineage>
        <taxon>Bacteria</taxon>
        <taxon>Bacillati</taxon>
        <taxon>Actinomycetota</taxon>
        <taxon>Actinomycetes</taxon>
        <taxon>Micromonosporales</taxon>
        <taxon>Micromonosporaceae</taxon>
        <taxon>Dactylosporangium</taxon>
    </lineage>
</organism>
<dbReference type="RefSeq" id="WP_345130324.1">
    <property type="nucleotide sequence ID" value="NZ_BAABAT010000015.1"/>
</dbReference>
<name>A0ABP8DDC2_9ACTN</name>
<gene>
    <name evidence="2" type="ORF">GCM10022255_053450</name>
</gene>
<dbReference type="PANTHER" id="PTHR37017:SF11">
    <property type="entry name" value="ESTERASE_LIPASE_THIOESTERASE DOMAIN-CONTAINING PROTEIN"/>
    <property type="match status" value="1"/>
</dbReference>
<keyword evidence="3" id="KW-1185">Reference proteome</keyword>
<dbReference type="Gene3D" id="3.40.50.1820">
    <property type="entry name" value="alpha/beta hydrolase"/>
    <property type="match status" value="1"/>
</dbReference>
<evidence type="ECO:0000313" key="2">
    <source>
        <dbReference type="EMBL" id="GAA4253269.1"/>
    </source>
</evidence>
<evidence type="ECO:0000259" key="1">
    <source>
        <dbReference type="Pfam" id="PF12697"/>
    </source>
</evidence>
<dbReference type="InterPro" id="IPR000073">
    <property type="entry name" value="AB_hydrolase_1"/>
</dbReference>
<dbReference type="EMBL" id="BAABAT010000015">
    <property type="protein sequence ID" value="GAA4253269.1"/>
    <property type="molecule type" value="Genomic_DNA"/>
</dbReference>
<dbReference type="PANTHER" id="PTHR37017">
    <property type="entry name" value="AB HYDROLASE-1 DOMAIN-CONTAINING PROTEIN-RELATED"/>
    <property type="match status" value="1"/>
</dbReference>
<dbReference type="Pfam" id="PF12697">
    <property type="entry name" value="Abhydrolase_6"/>
    <property type="match status" value="1"/>
</dbReference>
<dbReference type="InterPro" id="IPR029058">
    <property type="entry name" value="AB_hydrolase_fold"/>
</dbReference>
<feature type="domain" description="AB hydrolase-1" evidence="1">
    <location>
        <begin position="5"/>
        <end position="225"/>
    </location>
</feature>
<comment type="caution">
    <text evidence="2">The sequence shown here is derived from an EMBL/GenBank/DDBJ whole genome shotgun (WGS) entry which is preliminary data.</text>
</comment>
<dbReference type="Proteomes" id="UP001500620">
    <property type="component" value="Unassembled WGS sequence"/>
</dbReference>
<reference evidence="3" key="1">
    <citation type="journal article" date="2019" name="Int. J. Syst. Evol. Microbiol.">
        <title>The Global Catalogue of Microorganisms (GCM) 10K type strain sequencing project: providing services to taxonomists for standard genome sequencing and annotation.</title>
        <authorList>
            <consortium name="The Broad Institute Genomics Platform"/>
            <consortium name="The Broad Institute Genome Sequencing Center for Infectious Disease"/>
            <person name="Wu L."/>
            <person name="Ma J."/>
        </authorList>
    </citation>
    <scope>NUCLEOTIDE SEQUENCE [LARGE SCALE GENOMIC DNA]</scope>
    <source>
        <strain evidence="3">JCM 17441</strain>
    </source>
</reference>
<dbReference type="InterPro" id="IPR052897">
    <property type="entry name" value="Sec-Metab_Biosynth_Hydrolase"/>
</dbReference>
<proteinExistence type="predicted"/>
<protein>
    <recommendedName>
        <fullName evidence="1">AB hydrolase-1 domain-containing protein</fullName>
    </recommendedName>
</protein>